<comment type="caution">
    <text evidence="1">The sequence shown here is derived from an EMBL/GenBank/DDBJ whole genome shotgun (WGS) entry which is preliminary data.</text>
</comment>
<dbReference type="Proteomes" id="UP001174997">
    <property type="component" value="Unassembled WGS sequence"/>
</dbReference>
<accession>A0AA39ZDK8</accession>
<feature type="non-terminal residue" evidence="1">
    <location>
        <position position="82"/>
    </location>
</feature>
<protein>
    <submittedName>
        <fullName evidence="1">Uncharacterized protein</fullName>
    </submittedName>
</protein>
<sequence>VALASHRVVRASERERHGCRAEEGGVPAPDVLLVALASHHLLADVAAGDRTAVPTNILPGHLPGPLTLVGSLAAHGSEGERR</sequence>
<reference evidence="1" key="1">
    <citation type="submission" date="2023-06" db="EMBL/GenBank/DDBJ databases">
        <title>Genome-scale phylogeny and comparative genomics of the fungal order Sordariales.</title>
        <authorList>
            <consortium name="Lawrence Berkeley National Laboratory"/>
            <person name="Hensen N."/>
            <person name="Bonometti L."/>
            <person name="Westerberg I."/>
            <person name="Brannstrom I.O."/>
            <person name="Guillou S."/>
            <person name="Cros-Aarteil S."/>
            <person name="Calhoun S."/>
            <person name="Haridas S."/>
            <person name="Kuo A."/>
            <person name="Mondo S."/>
            <person name="Pangilinan J."/>
            <person name="Riley R."/>
            <person name="Labutti K."/>
            <person name="Andreopoulos B."/>
            <person name="Lipzen A."/>
            <person name="Chen C."/>
            <person name="Yanf M."/>
            <person name="Daum C."/>
            <person name="Ng V."/>
            <person name="Clum A."/>
            <person name="Steindorff A."/>
            <person name="Ohm R."/>
            <person name="Martin F."/>
            <person name="Silar P."/>
            <person name="Natvig D."/>
            <person name="Lalanne C."/>
            <person name="Gautier V."/>
            <person name="Ament-Velasquez S.L."/>
            <person name="Kruys A."/>
            <person name="Hutchinson M.I."/>
            <person name="Powell A.J."/>
            <person name="Barry K."/>
            <person name="Miller A.N."/>
            <person name="Grigoriev I.V."/>
            <person name="Debuchy R."/>
            <person name="Gladieux P."/>
            <person name="Thoren M.H."/>
            <person name="Johannesson H."/>
        </authorList>
    </citation>
    <scope>NUCLEOTIDE SEQUENCE</scope>
    <source>
        <strain evidence="1">CBS 307.81</strain>
    </source>
</reference>
<proteinExistence type="predicted"/>
<evidence type="ECO:0000313" key="1">
    <source>
        <dbReference type="EMBL" id="KAK0669016.1"/>
    </source>
</evidence>
<dbReference type="AlphaFoldDB" id="A0AA39ZDK8"/>
<keyword evidence="2" id="KW-1185">Reference proteome</keyword>
<gene>
    <name evidence="1" type="ORF">QBC41DRAFT_194064</name>
</gene>
<organism evidence="1 2">
    <name type="scientific">Cercophora samala</name>
    <dbReference type="NCBI Taxonomy" id="330535"/>
    <lineage>
        <taxon>Eukaryota</taxon>
        <taxon>Fungi</taxon>
        <taxon>Dikarya</taxon>
        <taxon>Ascomycota</taxon>
        <taxon>Pezizomycotina</taxon>
        <taxon>Sordariomycetes</taxon>
        <taxon>Sordariomycetidae</taxon>
        <taxon>Sordariales</taxon>
        <taxon>Lasiosphaeriaceae</taxon>
        <taxon>Cercophora</taxon>
    </lineage>
</organism>
<dbReference type="EMBL" id="JAULSY010000048">
    <property type="protein sequence ID" value="KAK0669016.1"/>
    <property type="molecule type" value="Genomic_DNA"/>
</dbReference>
<name>A0AA39ZDK8_9PEZI</name>
<feature type="non-terminal residue" evidence="1">
    <location>
        <position position="1"/>
    </location>
</feature>
<evidence type="ECO:0000313" key="2">
    <source>
        <dbReference type="Proteomes" id="UP001174997"/>
    </source>
</evidence>